<keyword evidence="5" id="KW-1185">Reference proteome</keyword>
<protein>
    <recommendedName>
        <fullName evidence="6">Thrombospondin type 3 repeat-containing protein</fullName>
    </recommendedName>
</protein>
<keyword evidence="1" id="KW-0732">Signal</keyword>
<dbReference type="InterPro" id="IPR003367">
    <property type="entry name" value="Thrombospondin_3-like_rpt"/>
</dbReference>
<dbReference type="SUPFAM" id="SSF103647">
    <property type="entry name" value="TSP type-3 repeat"/>
    <property type="match status" value="3"/>
</dbReference>
<dbReference type="InterPro" id="IPR028974">
    <property type="entry name" value="TSP_type-3_rpt"/>
</dbReference>
<evidence type="ECO:0000256" key="1">
    <source>
        <dbReference type="ARBA" id="ARBA00022729"/>
    </source>
</evidence>
<dbReference type="InterPro" id="IPR017897">
    <property type="entry name" value="Thrombospondin_3_rpt"/>
</dbReference>
<reference evidence="4 5" key="1">
    <citation type="submission" date="2024-04" db="EMBL/GenBank/DDBJ databases">
        <title>Draft genome sequence of Thalassolituus maritimus NBRC 116585.</title>
        <authorList>
            <person name="Miyakawa T."/>
            <person name="Kusuya Y."/>
            <person name="Miura T."/>
        </authorList>
    </citation>
    <scope>NUCLEOTIDE SEQUENCE [LARGE SCALE GENOMIC DNA]</scope>
    <source>
        <strain evidence="4 5">5NW40-0001</strain>
    </source>
</reference>
<dbReference type="Proteomes" id="UP001481413">
    <property type="component" value="Unassembled WGS sequence"/>
</dbReference>
<dbReference type="PROSITE" id="PS51234">
    <property type="entry name" value="TSP3"/>
    <property type="match status" value="2"/>
</dbReference>
<proteinExistence type="predicted"/>
<dbReference type="SUPFAM" id="SSF50998">
    <property type="entry name" value="Quinoprotein alcohol dehydrogenase-like"/>
    <property type="match status" value="1"/>
</dbReference>
<dbReference type="Pfam" id="PF02412">
    <property type="entry name" value="TSP_3"/>
    <property type="match status" value="6"/>
</dbReference>
<sequence length="1237" mass="136805">MDVVSMTLRNWILGYALALFTITPAYSAVLETREYDGVVYALTDNDQILRFDLESGSELNAIELQNPAQHLAVSADKIILANGREVREVSLPDLTVSYVGGTPANVLAVSLAEDYIITAESDNQARLYSSEGVELYDRSVSTTQATFITSKISEKVAYRSSSQICTTAKGSSESLTMNCNYFSTNEYGVSNGDIPLGTSELLVGSGYLLNINERHVSSRIPSTNVIAATRLSGAIAVLSSTGVLTQFSEQGIETGQFTPSSQYNYLSSYGDQYVVLNITDSGFTSEYISPEIDIVPPVVVNTPPALPGNTSSIIPENILTTQAGKAIFYDSETEGLYIWDIMQNAFTAAYFMHSDAVNLTYDEYSDSVFSIHSDGYLRKIDLSQETPRVSALAYLPGSDWTELAVFIDKVEVRTAISWGKHLIDHSGDFLNIFTHQSYPMNASYWVTGESAYYQLYRNYLRKSIYDTDTETFVTTSNTSIGDSVAQTLSVLPELNSAVINNGKLINLETLSNSLTLSSDIYQAAYPAAQLITVASDKSGLQIWSAAGELTSFIHKGNPDDLRLVYDDTYLGVIHISSEGTVINRYNIASGGDIDEDTVSDFFDNCPSVPNTNQADQDNDYVGDACDNDVDGDDIPNDIETANGLDPLSNADRNTDKDNDGLPNAYEYLIGADISSESSAPFTGQFSIDFDDGQIPSSIVTQGGEWFLLEDYAYDVEGYDLRGPIAESGYPLPYIEFYANFDGTGDLRFSRTSDNSYGSSPILRIYIAGSEVTEQYRDGYRYIDGSDIPDGIQQVRIELQIPSYNYNDPDEQVIIDDIEYKTYVGPDRDDDGIPDDSDNCYSVQNPDQIDSDMDGRGDACDSYFDDWDEDGIPDVLDNCIWDYNPSQADSDNNGTGDACDYVYTDDADDDGITDLLDNCVWDYNPSQTDSDNDGTGDACEYVYTDDDADDDGVSNWIDNCPDIANYDQADSDIDYLGDACDDDIDGDGLKNDDEETLGRDPLISEGIWYDSDNDGVADFIELRMGSSISETDEFSGVDLRSYFPLGNMQSNYLSDYAGEYRINMEFIGDNRYKRWFNDDECYSIVEARPDGIYLTEQVCDEEEGEDIRWVFTDRLIMPAELTPGEPITIAYTYEQFEGDNLMGIYTNSHNLTLVGQGQQEFNGVTVNTIELMYDNEEDSAETYAEGLGFFSTQRIQLQSSQISSQEEWPSSGGSGGAFNLFWLLLASIGLLTRQRRAY</sequence>
<organism evidence="4 5">
    <name type="scientific">Thalassolituus maritimus</name>
    <dbReference type="NCBI Taxonomy" id="484498"/>
    <lineage>
        <taxon>Bacteria</taxon>
        <taxon>Pseudomonadati</taxon>
        <taxon>Pseudomonadota</taxon>
        <taxon>Gammaproteobacteria</taxon>
        <taxon>Oceanospirillales</taxon>
        <taxon>Oceanospirillaceae</taxon>
        <taxon>Thalassolituus</taxon>
    </lineage>
</organism>
<accession>A0ABQ0A207</accession>
<dbReference type="InterPro" id="IPR011047">
    <property type="entry name" value="Quinoprotein_ADH-like_sf"/>
</dbReference>
<evidence type="ECO:0000313" key="4">
    <source>
        <dbReference type="EMBL" id="GAA6146419.1"/>
    </source>
</evidence>
<dbReference type="Gene3D" id="4.10.1080.10">
    <property type="entry name" value="TSP type-3 repeat"/>
    <property type="match status" value="3"/>
</dbReference>
<evidence type="ECO:0000256" key="2">
    <source>
        <dbReference type="ARBA" id="ARBA00022837"/>
    </source>
</evidence>
<keyword evidence="2" id="KW-0106">Calcium</keyword>
<evidence type="ECO:0008006" key="6">
    <source>
        <dbReference type="Google" id="ProtNLM"/>
    </source>
</evidence>
<evidence type="ECO:0000313" key="5">
    <source>
        <dbReference type="Proteomes" id="UP001481413"/>
    </source>
</evidence>
<dbReference type="EMBL" id="BAABWH010000007">
    <property type="protein sequence ID" value="GAA6146419.1"/>
    <property type="molecule type" value="Genomic_DNA"/>
</dbReference>
<feature type="region of interest" description="Disordered" evidence="3">
    <location>
        <begin position="639"/>
        <end position="659"/>
    </location>
</feature>
<evidence type="ECO:0000256" key="3">
    <source>
        <dbReference type="SAM" id="MobiDB-lite"/>
    </source>
</evidence>
<gene>
    <name evidence="4" type="ORF">NBRC116585_25370</name>
</gene>
<comment type="caution">
    <text evidence="4">The sequence shown here is derived from an EMBL/GenBank/DDBJ whole genome shotgun (WGS) entry which is preliminary data.</text>
</comment>
<name>A0ABQ0A207_9GAMM</name>
<dbReference type="PANTHER" id="PTHR10199">
    <property type="entry name" value="THROMBOSPONDIN"/>
    <property type="match status" value="1"/>
</dbReference>